<protein>
    <submittedName>
        <fullName evidence="1">Uncharacterized protein</fullName>
    </submittedName>
</protein>
<evidence type="ECO:0000313" key="1">
    <source>
        <dbReference type="Ensembl" id="ENSPMEP00000024635.1"/>
    </source>
</evidence>
<organism evidence="1 2">
    <name type="scientific">Poecilia mexicana</name>
    <dbReference type="NCBI Taxonomy" id="48701"/>
    <lineage>
        <taxon>Eukaryota</taxon>
        <taxon>Metazoa</taxon>
        <taxon>Chordata</taxon>
        <taxon>Craniata</taxon>
        <taxon>Vertebrata</taxon>
        <taxon>Euteleostomi</taxon>
        <taxon>Actinopterygii</taxon>
        <taxon>Neopterygii</taxon>
        <taxon>Teleostei</taxon>
        <taxon>Neoteleostei</taxon>
        <taxon>Acanthomorphata</taxon>
        <taxon>Ovalentaria</taxon>
        <taxon>Atherinomorphae</taxon>
        <taxon>Cyprinodontiformes</taxon>
        <taxon>Poeciliidae</taxon>
        <taxon>Poeciliinae</taxon>
        <taxon>Poecilia</taxon>
    </lineage>
</organism>
<proteinExistence type="predicted"/>
<dbReference type="Proteomes" id="UP000261480">
    <property type="component" value="Unplaced"/>
</dbReference>
<reference evidence="1" key="2">
    <citation type="submission" date="2025-09" db="UniProtKB">
        <authorList>
            <consortium name="Ensembl"/>
        </authorList>
    </citation>
    <scope>IDENTIFICATION</scope>
</reference>
<accession>A0A3B3YC32</accession>
<dbReference type="AlphaFoldDB" id="A0A3B3YC32"/>
<keyword evidence="2" id="KW-1185">Reference proteome</keyword>
<name>A0A3B3YC32_9TELE</name>
<reference evidence="1" key="1">
    <citation type="submission" date="2025-08" db="UniProtKB">
        <authorList>
            <consortium name="Ensembl"/>
        </authorList>
    </citation>
    <scope>IDENTIFICATION</scope>
</reference>
<sequence length="84" mass="9490">MTTSRPCGHHRLSVTDDITDYLPILVEEKSNYLNSVIITFFCSSNLLISPAAAETGLPVSFLDNRNHLVMIFCCQPQTWRFLAD</sequence>
<evidence type="ECO:0000313" key="2">
    <source>
        <dbReference type="Proteomes" id="UP000261480"/>
    </source>
</evidence>
<dbReference type="Ensembl" id="ENSPMET00000007238.1">
    <property type="protein sequence ID" value="ENSPMEP00000024635.1"/>
    <property type="gene ID" value="ENSPMEG00000006983.1"/>
</dbReference>